<dbReference type="GO" id="GO:0005031">
    <property type="term" value="F:tumor necrosis factor receptor activity"/>
    <property type="evidence" value="ECO:0007669"/>
    <property type="project" value="InterPro"/>
</dbReference>
<keyword evidence="5" id="KW-1185">Reference proteome</keyword>
<dbReference type="PANTHER" id="PTHR47388">
    <property type="entry name" value="TUMOR NECROSIS FACTOR RECEPTOR SUPERFAMILY MEMBER 18"/>
    <property type="match status" value="1"/>
</dbReference>
<dbReference type="CDD" id="cd13417">
    <property type="entry name" value="TNFRSF18"/>
    <property type="match status" value="1"/>
</dbReference>
<name>A0A7J8B908_MOLMO</name>
<evidence type="ECO:0000256" key="1">
    <source>
        <dbReference type="SAM" id="Phobius"/>
    </source>
</evidence>
<accession>A0A7J8B908</accession>
<dbReference type="PANTHER" id="PTHR47388:SF1">
    <property type="entry name" value="TUMOR NECROSIS FACTOR RECEPTOR SUPERFAMILY MEMBER 18"/>
    <property type="match status" value="1"/>
</dbReference>
<evidence type="ECO:0000313" key="4">
    <source>
        <dbReference type="EMBL" id="KAF6394959.1"/>
    </source>
</evidence>
<reference evidence="4 5" key="1">
    <citation type="journal article" date="2020" name="Nature">
        <title>Six reference-quality genomes reveal evolution of bat adaptations.</title>
        <authorList>
            <person name="Jebb D."/>
            <person name="Huang Z."/>
            <person name="Pippel M."/>
            <person name="Hughes G.M."/>
            <person name="Lavrichenko K."/>
            <person name="Devanna P."/>
            <person name="Winkler S."/>
            <person name="Jermiin L.S."/>
            <person name="Skirmuntt E.C."/>
            <person name="Katzourakis A."/>
            <person name="Burkitt-Gray L."/>
            <person name="Ray D.A."/>
            <person name="Sullivan K.A.M."/>
            <person name="Roscito J.G."/>
            <person name="Kirilenko B.M."/>
            <person name="Davalos L.M."/>
            <person name="Corthals A.P."/>
            <person name="Power M.L."/>
            <person name="Jones G."/>
            <person name="Ransome R.D."/>
            <person name="Dechmann D.K.N."/>
            <person name="Locatelli A.G."/>
            <person name="Puechmaille S.J."/>
            <person name="Fedrigo O."/>
            <person name="Jarvis E.D."/>
            <person name="Hiller M."/>
            <person name="Vernes S.C."/>
            <person name="Myers E.W."/>
            <person name="Teeling E.C."/>
        </authorList>
    </citation>
    <scope>NUCLEOTIDE SEQUENCE [LARGE SCALE GENOMIC DNA]</scope>
    <source>
        <strain evidence="4">MMolMol1</strain>
        <tissue evidence="4">Muscle</tissue>
    </source>
</reference>
<feature type="signal peptide" evidence="2">
    <location>
        <begin position="1"/>
        <end position="24"/>
    </location>
</feature>
<sequence>MGAGVRRAALWGVVLLLPLGLGRCSPGGPSCAPGRRLLGTGTDARCCGSCAPEACPVGACECVQPEFHCGNPECTTCQHYPCPPGQGVKAHGKLLFGFECVDCAAGTFSGNREGRCKPWTECSQPGLRSVFPGNRTHDAVCSLVLPSTEMHCSLPILLLIVAACILALSVVHLGLHIWQLRRQRVWSPETQLLLEAPPPAEDACSCQFPEEERGEQLSEDKSQLGDL</sequence>
<dbReference type="GO" id="GO:0045785">
    <property type="term" value="P:positive regulation of cell adhesion"/>
    <property type="evidence" value="ECO:0007669"/>
    <property type="project" value="TreeGrafter"/>
</dbReference>
<evidence type="ECO:0000256" key="2">
    <source>
        <dbReference type="SAM" id="SignalP"/>
    </source>
</evidence>
<dbReference type="InterPro" id="IPR022318">
    <property type="entry name" value="TNFR_18"/>
</dbReference>
<dbReference type="PRINTS" id="PR01968">
    <property type="entry name" value="TNFACTORR18"/>
</dbReference>
<protein>
    <submittedName>
        <fullName evidence="4">TNF receptor superfamily member 18</fullName>
    </submittedName>
</protein>
<keyword evidence="1" id="KW-0812">Transmembrane</keyword>
<dbReference type="InterPro" id="IPR053107">
    <property type="entry name" value="TNFRSF18"/>
</dbReference>
<feature type="domain" description="TNFR-Cys" evidence="3">
    <location>
        <begin position="103"/>
        <end position="141"/>
    </location>
</feature>
<feature type="domain" description="TNFR-Cys" evidence="3">
    <location>
        <begin position="62"/>
        <end position="100"/>
    </location>
</feature>
<dbReference type="OrthoDB" id="9374769at2759"/>
<evidence type="ECO:0000313" key="5">
    <source>
        <dbReference type="Proteomes" id="UP000550707"/>
    </source>
</evidence>
<dbReference type="InterPro" id="IPR001368">
    <property type="entry name" value="TNFR/NGFR_Cys_rich_reg"/>
</dbReference>
<keyword evidence="1" id="KW-0472">Membrane</keyword>
<dbReference type="InterPro" id="IPR034018">
    <property type="entry name" value="TNFRSF18_N"/>
</dbReference>
<gene>
    <name evidence="4" type="ORF">HJG59_018538</name>
</gene>
<dbReference type="GO" id="GO:0009897">
    <property type="term" value="C:external side of plasma membrane"/>
    <property type="evidence" value="ECO:0007669"/>
    <property type="project" value="TreeGrafter"/>
</dbReference>
<dbReference type="FunCoup" id="A0A7J8B908">
    <property type="interactions" value="152"/>
</dbReference>
<dbReference type="EMBL" id="JACASF010000035">
    <property type="protein sequence ID" value="KAF6394959.1"/>
    <property type="molecule type" value="Genomic_DNA"/>
</dbReference>
<dbReference type="InParanoid" id="A0A7J8B908"/>
<keyword evidence="2" id="KW-0732">Signal</keyword>
<dbReference type="SMART" id="SM00208">
    <property type="entry name" value="TNFR"/>
    <property type="match status" value="2"/>
</dbReference>
<feature type="chain" id="PRO_5029716991" evidence="2">
    <location>
        <begin position="25"/>
        <end position="227"/>
    </location>
</feature>
<proteinExistence type="predicted"/>
<feature type="transmembrane region" description="Helical" evidence="1">
    <location>
        <begin position="156"/>
        <end position="178"/>
    </location>
</feature>
<organism evidence="4 5">
    <name type="scientific">Molossus molossus</name>
    <name type="common">Pallas' mastiff bat</name>
    <name type="synonym">Vespertilio molossus</name>
    <dbReference type="NCBI Taxonomy" id="27622"/>
    <lineage>
        <taxon>Eukaryota</taxon>
        <taxon>Metazoa</taxon>
        <taxon>Chordata</taxon>
        <taxon>Craniata</taxon>
        <taxon>Vertebrata</taxon>
        <taxon>Euteleostomi</taxon>
        <taxon>Mammalia</taxon>
        <taxon>Eutheria</taxon>
        <taxon>Laurasiatheria</taxon>
        <taxon>Chiroptera</taxon>
        <taxon>Yangochiroptera</taxon>
        <taxon>Molossidae</taxon>
        <taxon>Molossus</taxon>
    </lineage>
</organism>
<dbReference type="GO" id="GO:0043066">
    <property type="term" value="P:negative regulation of apoptotic process"/>
    <property type="evidence" value="ECO:0007669"/>
    <property type="project" value="InterPro"/>
</dbReference>
<evidence type="ECO:0000259" key="3">
    <source>
        <dbReference type="SMART" id="SM00208"/>
    </source>
</evidence>
<dbReference type="AlphaFoldDB" id="A0A7J8B908"/>
<dbReference type="Proteomes" id="UP000550707">
    <property type="component" value="Unassembled WGS sequence"/>
</dbReference>
<dbReference type="Gene3D" id="2.10.50.10">
    <property type="entry name" value="Tumor Necrosis Factor Receptor, subunit A, domain 2"/>
    <property type="match status" value="1"/>
</dbReference>
<keyword evidence="1" id="KW-1133">Transmembrane helix</keyword>
<keyword evidence="4" id="KW-0675">Receptor</keyword>
<comment type="caution">
    <text evidence="4">The sequence shown here is derived from an EMBL/GenBank/DDBJ whole genome shotgun (WGS) entry which is preliminary data.</text>
</comment>